<feature type="signal peptide" evidence="7">
    <location>
        <begin position="1"/>
        <end position="19"/>
    </location>
</feature>
<dbReference type="InterPro" id="IPR034164">
    <property type="entry name" value="Pepsin-like_dom"/>
</dbReference>
<evidence type="ECO:0000256" key="4">
    <source>
        <dbReference type="ARBA" id="ARBA00022750"/>
    </source>
</evidence>
<evidence type="ECO:0000256" key="7">
    <source>
        <dbReference type="SAM" id="SignalP"/>
    </source>
</evidence>
<dbReference type="PANTHER" id="PTHR47965:SF12">
    <property type="entry name" value="ASPARTIC PROTEINASE 3-RELATED"/>
    <property type="match status" value="1"/>
</dbReference>
<evidence type="ECO:0000256" key="5">
    <source>
        <dbReference type="ARBA" id="ARBA00022801"/>
    </source>
</evidence>
<sequence length="402" mass="44254">MSRHLGLILVCTLAQVDIADKLVRMDMSFKMTRASEAYPDPMVNFKADGQSIYALVDTGIDATFFVWRKWYENNHQDCAQLIFGCYECIPPCKEGPTKKIVFADGHEVDIFKHTGKLDLNGGVSTSLDFGLVAAYDHDAATIWASLGLAASDPLTALCKSVIEQLYDKKIITGTSFSIYFTAGDNPSGELILGGDDPSKHAGPLSYVQIVDREDFSFQVLGLTIGTDPKNTIAMVKPACLDTGSMVIFMNRKFKSQVITRLQTAGEKKVQIKETPKKNLYISCSDAPNLPSMTFLAKGLKGEKVALVIPASNLVLRAQGDVCLVRVRFDGDDDVTLGVNAILGNYFYFDRDNNKIGFAMARRHLEPFNTNAHKEPSGVVYNMNVRLEGAFGDRSYINAKVKI</sequence>
<keyword evidence="3 7" id="KW-0732">Signal</keyword>
<dbReference type="PANTHER" id="PTHR47965">
    <property type="entry name" value="ASPARTYL PROTEASE-RELATED"/>
    <property type="match status" value="1"/>
</dbReference>
<dbReference type="InterPro" id="IPR033121">
    <property type="entry name" value="PEPTIDASE_A1"/>
</dbReference>
<evidence type="ECO:0000259" key="8">
    <source>
        <dbReference type="PROSITE" id="PS51767"/>
    </source>
</evidence>
<dbReference type="Pfam" id="PF00026">
    <property type="entry name" value="Asp"/>
    <property type="match status" value="1"/>
</dbReference>
<dbReference type="EMBL" id="JAAPAO010000479">
    <property type="protein sequence ID" value="KAF4658786.1"/>
    <property type="molecule type" value="Genomic_DNA"/>
</dbReference>
<dbReference type="GO" id="GO:0006508">
    <property type="term" value="P:proteolysis"/>
    <property type="evidence" value="ECO:0007669"/>
    <property type="project" value="UniProtKB-KW"/>
</dbReference>
<accession>A0A7J6LI15</accession>
<keyword evidence="2" id="KW-0645">Protease</keyword>
<organism evidence="9 10">
    <name type="scientific">Perkinsus chesapeaki</name>
    <name type="common">Clam parasite</name>
    <name type="synonym">Perkinsus andrewsi</name>
    <dbReference type="NCBI Taxonomy" id="330153"/>
    <lineage>
        <taxon>Eukaryota</taxon>
        <taxon>Sar</taxon>
        <taxon>Alveolata</taxon>
        <taxon>Perkinsozoa</taxon>
        <taxon>Perkinsea</taxon>
        <taxon>Perkinsida</taxon>
        <taxon>Perkinsidae</taxon>
        <taxon>Perkinsus</taxon>
    </lineage>
</organism>
<protein>
    <recommendedName>
        <fullName evidence="8">Peptidase A1 domain-containing protein</fullName>
    </recommendedName>
</protein>
<dbReference type="InterPro" id="IPR021109">
    <property type="entry name" value="Peptidase_aspartic_dom_sf"/>
</dbReference>
<dbReference type="Proteomes" id="UP000591131">
    <property type="component" value="Unassembled WGS sequence"/>
</dbReference>
<proteinExistence type="inferred from homology"/>
<dbReference type="AlphaFoldDB" id="A0A7J6LI15"/>
<feature type="domain" description="Peptidase A1" evidence="8">
    <location>
        <begin position="39"/>
        <end position="358"/>
    </location>
</feature>
<dbReference type="OrthoDB" id="15189at2759"/>
<name>A0A7J6LI15_PERCH</name>
<evidence type="ECO:0000256" key="6">
    <source>
        <dbReference type="ARBA" id="ARBA00023145"/>
    </source>
</evidence>
<comment type="caution">
    <text evidence="9">The sequence shown here is derived from an EMBL/GenBank/DDBJ whole genome shotgun (WGS) entry which is preliminary data.</text>
</comment>
<evidence type="ECO:0000313" key="9">
    <source>
        <dbReference type="EMBL" id="KAF4658786.1"/>
    </source>
</evidence>
<evidence type="ECO:0000256" key="2">
    <source>
        <dbReference type="ARBA" id="ARBA00022670"/>
    </source>
</evidence>
<keyword evidence="5" id="KW-0378">Hydrolase</keyword>
<evidence type="ECO:0000256" key="1">
    <source>
        <dbReference type="ARBA" id="ARBA00007447"/>
    </source>
</evidence>
<dbReference type="InterPro" id="IPR001461">
    <property type="entry name" value="Aspartic_peptidase_A1"/>
</dbReference>
<dbReference type="PROSITE" id="PS51767">
    <property type="entry name" value="PEPTIDASE_A1"/>
    <property type="match status" value="1"/>
</dbReference>
<dbReference type="SUPFAM" id="SSF50630">
    <property type="entry name" value="Acid proteases"/>
    <property type="match status" value="1"/>
</dbReference>
<dbReference type="GO" id="GO:0004190">
    <property type="term" value="F:aspartic-type endopeptidase activity"/>
    <property type="evidence" value="ECO:0007669"/>
    <property type="project" value="UniProtKB-KW"/>
</dbReference>
<evidence type="ECO:0000313" key="10">
    <source>
        <dbReference type="Proteomes" id="UP000591131"/>
    </source>
</evidence>
<keyword evidence="6" id="KW-0865">Zymogen</keyword>
<dbReference type="Gene3D" id="2.40.70.10">
    <property type="entry name" value="Acid Proteases"/>
    <property type="match status" value="2"/>
</dbReference>
<keyword evidence="10" id="KW-1185">Reference proteome</keyword>
<comment type="similarity">
    <text evidence="1">Belongs to the peptidase A1 family.</text>
</comment>
<dbReference type="CDD" id="cd05471">
    <property type="entry name" value="pepsin_like"/>
    <property type="match status" value="1"/>
</dbReference>
<gene>
    <name evidence="9" type="ORF">FOL47_007826</name>
</gene>
<reference evidence="9 10" key="1">
    <citation type="submission" date="2020-04" db="EMBL/GenBank/DDBJ databases">
        <title>Perkinsus chesapeaki whole genome sequence.</title>
        <authorList>
            <person name="Bogema D.R."/>
        </authorList>
    </citation>
    <scope>NUCLEOTIDE SEQUENCE [LARGE SCALE GENOMIC DNA]</scope>
    <source>
        <strain evidence="9">ATCC PRA-425</strain>
    </source>
</reference>
<keyword evidence="4" id="KW-0064">Aspartyl protease</keyword>
<evidence type="ECO:0000256" key="3">
    <source>
        <dbReference type="ARBA" id="ARBA00022729"/>
    </source>
</evidence>
<feature type="chain" id="PRO_5029540362" description="Peptidase A1 domain-containing protein" evidence="7">
    <location>
        <begin position="20"/>
        <end position="402"/>
    </location>
</feature>